<dbReference type="Proteomes" id="UP000091926">
    <property type="component" value="Chromosome"/>
</dbReference>
<keyword evidence="2" id="KW-0805">Transcription regulation</keyword>
<proteinExistence type="predicted"/>
<reference evidence="7 8" key="1">
    <citation type="submission" date="2016-06" db="EMBL/GenBank/DDBJ databases">
        <title>Complete genome sequences of Bordetella bronchialis and Bordetella flabilis.</title>
        <authorList>
            <person name="LiPuma J.J."/>
            <person name="Spilker T."/>
        </authorList>
    </citation>
    <scope>NUCLEOTIDE SEQUENCE [LARGE SCALE GENOMIC DNA]</scope>
    <source>
        <strain evidence="7 8">AU10664</strain>
    </source>
</reference>
<dbReference type="PANTHER" id="PTHR47506:SF1">
    <property type="entry name" value="HTH-TYPE TRANSCRIPTIONAL REGULATOR YJDC"/>
    <property type="match status" value="1"/>
</dbReference>
<dbReference type="Gene3D" id="1.10.357.10">
    <property type="entry name" value="Tetracycline Repressor, domain 2"/>
    <property type="match status" value="1"/>
</dbReference>
<dbReference type="Pfam" id="PF00440">
    <property type="entry name" value="TetR_N"/>
    <property type="match status" value="1"/>
</dbReference>
<evidence type="ECO:0000256" key="1">
    <source>
        <dbReference type="ARBA" id="ARBA00022491"/>
    </source>
</evidence>
<dbReference type="InterPro" id="IPR011075">
    <property type="entry name" value="TetR_C"/>
</dbReference>
<feature type="domain" description="HTH tetR-type" evidence="6">
    <location>
        <begin position="6"/>
        <end position="66"/>
    </location>
</feature>
<dbReference type="InterPro" id="IPR009057">
    <property type="entry name" value="Homeodomain-like_sf"/>
</dbReference>
<evidence type="ECO:0000256" key="2">
    <source>
        <dbReference type="ARBA" id="ARBA00023015"/>
    </source>
</evidence>
<organism evidence="7 8">
    <name type="scientific">Bordetella flabilis</name>
    <dbReference type="NCBI Taxonomy" id="463014"/>
    <lineage>
        <taxon>Bacteria</taxon>
        <taxon>Pseudomonadati</taxon>
        <taxon>Pseudomonadota</taxon>
        <taxon>Betaproteobacteria</taxon>
        <taxon>Burkholderiales</taxon>
        <taxon>Alcaligenaceae</taxon>
        <taxon>Bordetella</taxon>
    </lineage>
</organism>
<evidence type="ECO:0000259" key="6">
    <source>
        <dbReference type="PROSITE" id="PS50977"/>
    </source>
</evidence>
<dbReference type="KEGG" id="bfz:BAU07_06605"/>
<dbReference type="Gene3D" id="1.10.10.60">
    <property type="entry name" value="Homeodomain-like"/>
    <property type="match status" value="1"/>
</dbReference>
<gene>
    <name evidence="7" type="ORF">BAU07_06605</name>
</gene>
<evidence type="ECO:0000256" key="4">
    <source>
        <dbReference type="ARBA" id="ARBA00023163"/>
    </source>
</evidence>
<sequence>MGRPREFDEAEVLDAAVDCFWSQGYEATSIRDLANRMGLTGASLYNAFGDKRGLYRRALDHYIDGSFADRVRRLEGQLPPRQAIGAFFAEIIQRSLDDKQRKGCMLVNSALELAPHDAEFREIVTGVLAQIEGFFHRCVVAGQRDGTITTSQPAADMARLLLGVHIGLRVLARTRPERPLLEGMIRPALALLDTQGAGKATSRRASRKP</sequence>
<dbReference type="SUPFAM" id="SSF46689">
    <property type="entry name" value="Homeodomain-like"/>
    <property type="match status" value="1"/>
</dbReference>
<evidence type="ECO:0000313" key="7">
    <source>
        <dbReference type="EMBL" id="ANN76827.1"/>
    </source>
</evidence>
<dbReference type="AlphaFoldDB" id="A0A193GA08"/>
<dbReference type="PANTHER" id="PTHR47506">
    <property type="entry name" value="TRANSCRIPTIONAL REGULATORY PROTEIN"/>
    <property type="match status" value="1"/>
</dbReference>
<dbReference type="RefSeq" id="WP_066655173.1">
    <property type="nucleotide sequence ID" value="NZ_CBCSCL010000008.1"/>
</dbReference>
<dbReference type="PRINTS" id="PR00455">
    <property type="entry name" value="HTHTETR"/>
</dbReference>
<dbReference type="SUPFAM" id="SSF48498">
    <property type="entry name" value="Tetracyclin repressor-like, C-terminal domain"/>
    <property type="match status" value="1"/>
</dbReference>
<protein>
    <submittedName>
        <fullName evidence="7">TetR family transcriptional regulator</fullName>
    </submittedName>
</protein>
<dbReference type="OrthoDB" id="270177at2"/>
<dbReference type="InterPro" id="IPR036271">
    <property type="entry name" value="Tet_transcr_reg_TetR-rel_C_sf"/>
</dbReference>
<dbReference type="InterPro" id="IPR023772">
    <property type="entry name" value="DNA-bd_HTH_TetR-type_CS"/>
</dbReference>
<dbReference type="GO" id="GO:0003677">
    <property type="term" value="F:DNA binding"/>
    <property type="evidence" value="ECO:0007669"/>
    <property type="project" value="UniProtKB-UniRule"/>
</dbReference>
<keyword evidence="1" id="KW-0678">Repressor</keyword>
<dbReference type="EMBL" id="CP016172">
    <property type="protein sequence ID" value="ANN76827.1"/>
    <property type="molecule type" value="Genomic_DNA"/>
</dbReference>
<evidence type="ECO:0000313" key="8">
    <source>
        <dbReference type="Proteomes" id="UP000091926"/>
    </source>
</evidence>
<dbReference type="PROSITE" id="PS50977">
    <property type="entry name" value="HTH_TETR_2"/>
    <property type="match status" value="1"/>
</dbReference>
<dbReference type="Pfam" id="PF16925">
    <property type="entry name" value="TetR_C_13"/>
    <property type="match status" value="1"/>
</dbReference>
<name>A0A193GA08_9BORD</name>
<evidence type="ECO:0000256" key="5">
    <source>
        <dbReference type="PROSITE-ProRule" id="PRU00335"/>
    </source>
</evidence>
<keyword evidence="3 5" id="KW-0238">DNA-binding</keyword>
<accession>A0A193GA08</accession>
<dbReference type="InterPro" id="IPR001647">
    <property type="entry name" value="HTH_TetR"/>
</dbReference>
<keyword evidence="4" id="KW-0804">Transcription</keyword>
<keyword evidence="8" id="KW-1185">Reference proteome</keyword>
<dbReference type="PROSITE" id="PS01081">
    <property type="entry name" value="HTH_TETR_1"/>
    <property type="match status" value="1"/>
</dbReference>
<evidence type="ECO:0000256" key="3">
    <source>
        <dbReference type="ARBA" id="ARBA00023125"/>
    </source>
</evidence>
<feature type="DNA-binding region" description="H-T-H motif" evidence="5">
    <location>
        <begin position="29"/>
        <end position="48"/>
    </location>
</feature>
<dbReference type="STRING" id="463014.BAU07_06605"/>